<dbReference type="Pfam" id="PF11935">
    <property type="entry name" value="SYMPK_PTA1_N"/>
    <property type="match status" value="1"/>
</dbReference>
<feature type="region of interest" description="Disordered" evidence="4">
    <location>
        <begin position="419"/>
        <end position="452"/>
    </location>
</feature>
<dbReference type="GO" id="GO:0005847">
    <property type="term" value="C:mRNA cleavage and polyadenylation specificity factor complex"/>
    <property type="evidence" value="ECO:0007669"/>
    <property type="project" value="TreeGrafter"/>
</dbReference>
<evidence type="ECO:0000313" key="6">
    <source>
        <dbReference type="EMBL" id="ODV91504.1"/>
    </source>
</evidence>
<dbReference type="Gene3D" id="1.25.10.10">
    <property type="entry name" value="Leucine-rich Repeat Variant"/>
    <property type="match status" value="1"/>
</dbReference>
<comment type="subcellular location">
    <subcellularLocation>
        <location evidence="1">Nucleus</location>
    </subcellularLocation>
</comment>
<sequence>MSDQEETGALTSSVSQSESKQAAADLLRAVKEDPGSALKALQGLVPLLSRADISDKSVVAKTLVDVFACELTRSARTALAVNLLEPLKSLLDDCADDDVRKSVIIVVSQLYPCIFRKVARAPRPDSALWDLMETIKTKVWSLWTDGSDRIKIAAIKLAQRVVMAQSEGLTDPRMDDDHQVNIHTVPSDHPFLRKFQLEAEGSALLDRIVSSLEEPELSSPFGTAVIYTSVCLIRSRPSTANSVLNRLLEFRPHQADLRAASHTENQLQVRFLEKAVKISLNSVLRAATRSTDSRLTSLTPKIQRYLQDFMSRSAKLDSRKRPLDGDFDDPAAKRSRQNIDGGSDSITSLTMPPGPASYSDLFTLIDSNDPLSSFDATSLPLHVAIGMISAGLQHASPDQVQSALGAVFQRFSSLVPLKSAPTDKASGKTGINSEEKRERDEDEDADALPAADADNVINAAKQAELLATDLSEDDRLKIFTDAIDRLIESSSAVDDLNMFVNSNKALNFSGLSNHVAAADWNKNSWVLLLARICSRGLADSAAEEDSQGGSLGEKMREEVRSRLKEYVVADFRNRLDAAIIWMNEEWYGDFIKINPKKKSTGEFADTMPNYAKWASILFENVVLYCDSSDDRFLLRWLSEIPQLSTEMIHSLRTICVDPDRSRLGLRSLKFLIALRPPARDDALDVVEQIYKSDDEMTHNETKELLKQYRPSIVKEESN</sequence>
<evidence type="ECO:0000313" key="7">
    <source>
        <dbReference type="Proteomes" id="UP000095023"/>
    </source>
</evidence>
<organism evidence="6 7">
    <name type="scientific">Tortispora caseinolytica NRRL Y-17796</name>
    <dbReference type="NCBI Taxonomy" id="767744"/>
    <lineage>
        <taxon>Eukaryota</taxon>
        <taxon>Fungi</taxon>
        <taxon>Dikarya</taxon>
        <taxon>Ascomycota</taxon>
        <taxon>Saccharomycotina</taxon>
        <taxon>Trigonopsidomycetes</taxon>
        <taxon>Trigonopsidales</taxon>
        <taxon>Trigonopsidaceae</taxon>
        <taxon>Tortispora</taxon>
    </lineage>
</organism>
<keyword evidence="7" id="KW-1185">Reference proteome</keyword>
<dbReference type="EMBL" id="KV453841">
    <property type="protein sequence ID" value="ODV91504.1"/>
    <property type="molecule type" value="Genomic_DNA"/>
</dbReference>
<gene>
    <name evidence="6" type="ORF">CANCADRAFT_71999</name>
</gene>
<name>A0A1E4TIA8_9ASCO</name>
<evidence type="ECO:0000259" key="5">
    <source>
        <dbReference type="Pfam" id="PF11935"/>
    </source>
</evidence>
<evidence type="ECO:0000256" key="1">
    <source>
        <dbReference type="ARBA" id="ARBA00004123"/>
    </source>
</evidence>
<evidence type="ECO:0000256" key="4">
    <source>
        <dbReference type="SAM" id="MobiDB-lite"/>
    </source>
</evidence>
<dbReference type="Proteomes" id="UP000095023">
    <property type="component" value="Unassembled WGS sequence"/>
</dbReference>
<reference evidence="7" key="1">
    <citation type="submission" date="2016-02" db="EMBL/GenBank/DDBJ databases">
        <title>Comparative genomics of biotechnologically important yeasts.</title>
        <authorList>
            <consortium name="DOE Joint Genome Institute"/>
            <person name="Riley R."/>
            <person name="Haridas S."/>
            <person name="Wolfe K.H."/>
            <person name="Lopes M.R."/>
            <person name="Hittinger C.T."/>
            <person name="Goker M."/>
            <person name="Salamov A."/>
            <person name="Wisecaver J."/>
            <person name="Long T.M."/>
            <person name="Aerts A.L."/>
            <person name="Barry K."/>
            <person name="Choi C."/>
            <person name="Clum A."/>
            <person name="Coughlan A.Y."/>
            <person name="Deshpande S."/>
            <person name="Douglass A.P."/>
            <person name="Hanson S.J."/>
            <person name="Klenk H.-P."/>
            <person name="Labutti K."/>
            <person name="Lapidus A."/>
            <person name="Lindquist E."/>
            <person name="Lipzen A."/>
            <person name="Meier-Kolthoff J.P."/>
            <person name="Ohm R.A."/>
            <person name="Otillar R.P."/>
            <person name="Pangilinan J."/>
            <person name="Peng Y."/>
            <person name="Rokas A."/>
            <person name="Rosa C.A."/>
            <person name="Scheuner C."/>
            <person name="Sibirny A.A."/>
            <person name="Slot J.C."/>
            <person name="Stielow J.B."/>
            <person name="Sun H."/>
            <person name="Kurtzman C.P."/>
            <person name="Blackwell M."/>
            <person name="Jeffries T.W."/>
            <person name="Grigoriev I.V."/>
        </authorList>
    </citation>
    <scope>NUCLEOTIDE SEQUENCE [LARGE SCALE GENOMIC DNA]</scope>
    <source>
        <strain evidence="7">NRRL Y-17796</strain>
    </source>
</reference>
<feature type="domain" description="Symplekin/Pta1 N-terminal" evidence="5">
    <location>
        <begin position="97"/>
        <end position="309"/>
    </location>
</feature>
<dbReference type="InterPro" id="IPR032460">
    <property type="entry name" value="Symplekin/Pta1_N"/>
</dbReference>
<protein>
    <recommendedName>
        <fullName evidence="5">Symplekin/Pta1 N-terminal domain-containing protein</fullName>
    </recommendedName>
</protein>
<feature type="compositionally biased region" description="Polar residues" evidence="4">
    <location>
        <begin position="338"/>
        <end position="350"/>
    </location>
</feature>
<dbReference type="PANTHER" id="PTHR15245:SF20">
    <property type="entry name" value="SYMPLEKIN"/>
    <property type="match status" value="1"/>
</dbReference>
<proteinExistence type="predicted"/>
<dbReference type="GO" id="GO:0006397">
    <property type="term" value="P:mRNA processing"/>
    <property type="evidence" value="ECO:0007669"/>
    <property type="project" value="UniProtKB-KW"/>
</dbReference>
<keyword evidence="3" id="KW-0539">Nucleus</keyword>
<dbReference type="AlphaFoldDB" id="A0A1E4TIA8"/>
<feature type="region of interest" description="Disordered" evidence="4">
    <location>
        <begin position="316"/>
        <end position="352"/>
    </location>
</feature>
<dbReference type="OrthoDB" id="331600at2759"/>
<evidence type="ECO:0000256" key="2">
    <source>
        <dbReference type="ARBA" id="ARBA00022664"/>
    </source>
</evidence>
<dbReference type="InterPro" id="IPR021850">
    <property type="entry name" value="Symplekin/Pta1"/>
</dbReference>
<accession>A0A1E4TIA8</accession>
<keyword evidence="2" id="KW-0507">mRNA processing</keyword>
<dbReference type="PANTHER" id="PTHR15245">
    <property type="entry name" value="SYMPLEKIN-RELATED"/>
    <property type="match status" value="1"/>
</dbReference>
<dbReference type="InterPro" id="IPR011989">
    <property type="entry name" value="ARM-like"/>
</dbReference>
<evidence type="ECO:0000256" key="3">
    <source>
        <dbReference type="ARBA" id="ARBA00023242"/>
    </source>
</evidence>